<evidence type="ECO:0000313" key="2">
    <source>
        <dbReference type="Proteomes" id="UP000709295"/>
    </source>
</evidence>
<comment type="caution">
    <text evidence="1">The sequence shown here is derived from an EMBL/GenBank/DDBJ whole genome shotgun (WGS) entry which is preliminary data.</text>
</comment>
<gene>
    <name evidence="1" type="ORF">JG688_00013335</name>
</gene>
<protein>
    <submittedName>
        <fullName evidence="1">Uncharacterized protein</fullName>
    </submittedName>
</protein>
<sequence length="54" mass="5697">MALFSGRLGSRGLTVMHFRPQSELEQLDRGSTNASFSVDFDVGAVLPATDAGAL</sequence>
<organism evidence="1 2">
    <name type="scientific">Phytophthora aleatoria</name>
    <dbReference type="NCBI Taxonomy" id="2496075"/>
    <lineage>
        <taxon>Eukaryota</taxon>
        <taxon>Sar</taxon>
        <taxon>Stramenopiles</taxon>
        <taxon>Oomycota</taxon>
        <taxon>Peronosporomycetes</taxon>
        <taxon>Peronosporales</taxon>
        <taxon>Peronosporaceae</taxon>
        <taxon>Phytophthora</taxon>
    </lineage>
</organism>
<dbReference type="EMBL" id="JAENGY010001121">
    <property type="protein sequence ID" value="KAG6952314.1"/>
    <property type="molecule type" value="Genomic_DNA"/>
</dbReference>
<dbReference type="AlphaFoldDB" id="A0A8J5LYM9"/>
<reference evidence="1" key="1">
    <citation type="submission" date="2021-01" db="EMBL/GenBank/DDBJ databases">
        <title>Phytophthora aleatoria, a newly-described species from Pinus radiata is distinct from Phytophthora cactorum isolates based on comparative genomics.</title>
        <authorList>
            <person name="Mcdougal R."/>
            <person name="Panda P."/>
            <person name="Williams N."/>
            <person name="Studholme D.J."/>
        </authorList>
    </citation>
    <scope>NUCLEOTIDE SEQUENCE</scope>
    <source>
        <strain evidence="1">NZFS 4037</strain>
    </source>
</reference>
<dbReference type="Proteomes" id="UP000709295">
    <property type="component" value="Unassembled WGS sequence"/>
</dbReference>
<name>A0A8J5LYM9_9STRA</name>
<proteinExistence type="predicted"/>
<keyword evidence="2" id="KW-1185">Reference proteome</keyword>
<accession>A0A8J5LYM9</accession>
<evidence type="ECO:0000313" key="1">
    <source>
        <dbReference type="EMBL" id="KAG6952314.1"/>
    </source>
</evidence>